<dbReference type="STRING" id="1603606.DSOUD_2235"/>
<dbReference type="EMBL" id="CP010802">
    <property type="protein sequence ID" value="ALC16999.1"/>
    <property type="molecule type" value="Genomic_DNA"/>
</dbReference>
<evidence type="ECO:0000256" key="1">
    <source>
        <dbReference type="SAM" id="MobiDB-lite"/>
    </source>
</evidence>
<name>A0A0M3QFX8_9BACT</name>
<feature type="region of interest" description="Disordered" evidence="1">
    <location>
        <begin position="1"/>
        <end position="86"/>
    </location>
</feature>
<dbReference type="InterPro" id="IPR002625">
    <property type="entry name" value="Smr_dom"/>
</dbReference>
<reference evidence="3 4" key="1">
    <citation type="submission" date="2015-07" db="EMBL/GenBank/DDBJ databases">
        <title>Isolation and Genomic Characterization of a Novel Halophilic Metal-Reducing Deltaproteobacterium from the Deep Subsurface.</title>
        <authorList>
            <person name="Badalamenti J.P."/>
            <person name="Summers Z.M."/>
            <person name="Gralnick J.A."/>
            <person name="Bond D.R."/>
        </authorList>
    </citation>
    <scope>NUCLEOTIDE SEQUENCE [LARGE SCALE GENOMIC DNA]</scope>
    <source>
        <strain evidence="3 4">WTL</strain>
    </source>
</reference>
<dbReference type="InterPro" id="IPR036063">
    <property type="entry name" value="Smr_dom_sf"/>
</dbReference>
<dbReference type="PANTHER" id="PTHR35562:SF2">
    <property type="entry name" value="DNA ENDONUCLEASE SMRA-RELATED"/>
    <property type="match status" value="1"/>
</dbReference>
<organism evidence="3 4">
    <name type="scientific">Desulfuromonas soudanensis</name>
    <dbReference type="NCBI Taxonomy" id="1603606"/>
    <lineage>
        <taxon>Bacteria</taxon>
        <taxon>Pseudomonadati</taxon>
        <taxon>Thermodesulfobacteriota</taxon>
        <taxon>Desulfuromonadia</taxon>
        <taxon>Desulfuromonadales</taxon>
        <taxon>Desulfuromonadaceae</taxon>
        <taxon>Desulfuromonas</taxon>
    </lineage>
</organism>
<keyword evidence="4" id="KW-1185">Reference proteome</keyword>
<dbReference type="GO" id="GO:0004519">
    <property type="term" value="F:endonuclease activity"/>
    <property type="evidence" value="ECO:0007669"/>
    <property type="project" value="UniProtKB-KW"/>
</dbReference>
<dbReference type="Pfam" id="PF01713">
    <property type="entry name" value="Smr"/>
    <property type="match status" value="1"/>
</dbReference>
<sequence>MAPGKKSRKSPQNPFASLKGFCVSNDKPKKPVPPVSKALPEPALEEEPRDDGTLFAEEMERLGLSPGGPEASHEEAPEEETGEGTEKIRTLAPPTDQELFCAALGTMDAVFEDEFSPEEEVRAEPRRMRLVRRGQLLPEARLDLHGLHRDQAREKVRFFLENSVYQGFRTVLIITGRGLGSGSEPVLRTEIERYLTHQAGAWVVEWGRAPRQHGGEGALVVFLKG</sequence>
<protein>
    <submittedName>
        <fullName evidence="3">Smr domain-containing DNA-nicking endonuclease</fullName>
    </submittedName>
</protein>
<dbReference type="PROSITE" id="PS50828">
    <property type="entry name" value="SMR"/>
    <property type="match status" value="1"/>
</dbReference>
<accession>A0A0M3QFX8</accession>
<keyword evidence="3" id="KW-0255">Endonuclease</keyword>
<dbReference type="SMART" id="SM00463">
    <property type="entry name" value="SMR"/>
    <property type="match status" value="1"/>
</dbReference>
<dbReference type="PANTHER" id="PTHR35562">
    <property type="entry name" value="DNA ENDONUCLEASE SMRA-RELATED"/>
    <property type="match status" value="1"/>
</dbReference>
<evidence type="ECO:0000313" key="4">
    <source>
        <dbReference type="Proteomes" id="UP000057158"/>
    </source>
</evidence>
<feature type="domain" description="Smr" evidence="2">
    <location>
        <begin position="142"/>
        <end position="224"/>
    </location>
</feature>
<evidence type="ECO:0000259" key="2">
    <source>
        <dbReference type="PROSITE" id="PS50828"/>
    </source>
</evidence>
<keyword evidence="3" id="KW-0378">Hydrolase</keyword>
<dbReference type="Proteomes" id="UP000057158">
    <property type="component" value="Chromosome"/>
</dbReference>
<proteinExistence type="predicted"/>
<dbReference type="PATRIC" id="fig|1603606.3.peg.2415"/>
<dbReference type="KEGG" id="des:DSOUD_2235"/>
<keyword evidence="3" id="KW-0540">Nuclease</keyword>
<evidence type="ECO:0000313" key="3">
    <source>
        <dbReference type="EMBL" id="ALC16999.1"/>
    </source>
</evidence>
<gene>
    <name evidence="3" type="ORF">DSOUD_2235</name>
</gene>
<dbReference type="AlphaFoldDB" id="A0A0M3QFX8"/>
<dbReference type="RefSeq" id="WP_053551046.1">
    <property type="nucleotide sequence ID" value="NZ_CP010802.1"/>
</dbReference>
<dbReference type="Gene3D" id="3.30.1370.110">
    <property type="match status" value="1"/>
</dbReference>
<dbReference type="SUPFAM" id="SSF160443">
    <property type="entry name" value="SMR domain-like"/>
    <property type="match status" value="1"/>
</dbReference>